<keyword evidence="1" id="KW-0472">Membrane</keyword>
<dbReference type="EMBL" id="FQZE01000022">
    <property type="protein sequence ID" value="SHJ54948.1"/>
    <property type="molecule type" value="Genomic_DNA"/>
</dbReference>
<evidence type="ECO:0000313" key="3">
    <source>
        <dbReference type="Proteomes" id="UP000184050"/>
    </source>
</evidence>
<sequence>MWELQNILVYLIVLAAVVYLVKKIFMKKKKQNAAGCDSGCGCH</sequence>
<name>A0A1M6K7H8_9BACT</name>
<proteinExistence type="predicted"/>
<evidence type="ECO:0000256" key="1">
    <source>
        <dbReference type="SAM" id="Phobius"/>
    </source>
</evidence>
<gene>
    <name evidence="2" type="ORF">SAMN05444280_12266</name>
</gene>
<dbReference type="AlphaFoldDB" id="A0A1M6K7H8"/>
<evidence type="ECO:0000313" key="2">
    <source>
        <dbReference type="EMBL" id="SHJ54948.1"/>
    </source>
</evidence>
<feature type="transmembrane region" description="Helical" evidence="1">
    <location>
        <begin position="6"/>
        <end position="21"/>
    </location>
</feature>
<keyword evidence="1" id="KW-0812">Transmembrane</keyword>
<protein>
    <submittedName>
        <fullName evidence="2">Virus attachment protein p12 family protein</fullName>
    </submittedName>
</protein>
<organism evidence="2 3">
    <name type="scientific">Tangfeifania diversioriginum</name>
    <dbReference type="NCBI Taxonomy" id="1168035"/>
    <lineage>
        <taxon>Bacteria</taxon>
        <taxon>Pseudomonadati</taxon>
        <taxon>Bacteroidota</taxon>
        <taxon>Bacteroidia</taxon>
        <taxon>Marinilabiliales</taxon>
        <taxon>Prolixibacteraceae</taxon>
        <taxon>Tangfeifania</taxon>
    </lineage>
</organism>
<reference evidence="2 3" key="1">
    <citation type="submission" date="2016-11" db="EMBL/GenBank/DDBJ databases">
        <authorList>
            <person name="Jaros S."/>
            <person name="Januszkiewicz K."/>
            <person name="Wedrychowicz H."/>
        </authorList>
    </citation>
    <scope>NUCLEOTIDE SEQUENCE [LARGE SCALE GENOMIC DNA]</scope>
    <source>
        <strain evidence="2 3">DSM 27063</strain>
    </source>
</reference>
<dbReference type="Pfam" id="PF12669">
    <property type="entry name" value="FeoB_associated"/>
    <property type="match status" value="1"/>
</dbReference>
<keyword evidence="1" id="KW-1133">Transmembrane helix</keyword>
<dbReference type="STRING" id="1168035.SAMN05444280_12266"/>
<accession>A0A1M6K7H8</accession>
<dbReference type="Proteomes" id="UP000184050">
    <property type="component" value="Unassembled WGS sequence"/>
</dbReference>
<keyword evidence="3" id="KW-1185">Reference proteome</keyword>